<dbReference type="PANTHER" id="PTHR43318:SF1">
    <property type="entry name" value="POLYSACCHARIDE BIOSYNTHESIS PROTEIN EPSC-RELATED"/>
    <property type="match status" value="1"/>
</dbReference>
<sequence>MPIKLNKQQILHDLGMMVVDIILIFFAYFATIMMYMAVDVEYEIDIMMLAIALPSIAIFKIVVMYALGIYRMLSRHVGFEDVMRISIAAVITNVVIVLYIAMTNHLFMFKSAYIFITPIEIILLTVPRVLNRIRLFIKTNIFVNPNEGRRTLIIGAGSAGELVLREIYRNKDLTNHPVAFLDDNPNKIGNRLNGILIVGPVEHISKFIDDFNVEEIILAIADYPIEKLNWLVKEVSKYKLKIKKLLSYSDVDRGNPKIVNVKVEDLLNRQEIHLDNKGISSFIKDETVLVTGGGGSIGSELCRQIAELRPKTLVIFDIYENNAYEIQQELLRKFSKEGRSSELNLVVRIGSVYNKQRLETIFQEFKPTIVFHAAAYKHVPLMEDSAVEAVRTNVIGTYNTAVLSNQYGVKKFVLVSSDKAVRSTNVMGATKRFAELIIQNQQKENKTKFSAVRFGNVLGSNGSVIPLFKKQIEDGGPVTVTHPEINRFFMTIPEAVSLILQSAVYAEGGEVFILDMGQPVKIKDLAEKMISLAGYEPYKDIQIEFTGLRPGEKLFEELLVDHNYADHKVTDNDKIYIEKQKEVCDEELSLVDILLTFEDKSNEEIKRLVSSVVKTYKVNGVDH</sequence>
<feature type="transmembrane region" description="Helical" evidence="2">
    <location>
        <begin position="14"/>
        <end position="38"/>
    </location>
</feature>
<dbReference type="RefSeq" id="WP_263607601.1">
    <property type="nucleotide sequence ID" value="NZ_JAOVQM010000001.1"/>
</dbReference>
<evidence type="ECO:0000313" key="5">
    <source>
        <dbReference type="Proteomes" id="UP001177160"/>
    </source>
</evidence>
<name>A0ABT2Y417_9MOLU</name>
<dbReference type="InterPro" id="IPR003869">
    <property type="entry name" value="Polysac_CapD-like"/>
</dbReference>
<comment type="similarity">
    <text evidence="1">Belongs to the polysaccharide synthase family.</text>
</comment>
<keyword evidence="5" id="KW-1185">Reference proteome</keyword>
<protein>
    <submittedName>
        <fullName evidence="4">Polysaccharide biosynthesis protein</fullName>
    </submittedName>
</protein>
<proteinExistence type="inferred from homology"/>
<dbReference type="EMBL" id="JAOVQM010000001">
    <property type="protein sequence ID" value="MCV2231479.1"/>
    <property type="molecule type" value="Genomic_DNA"/>
</dbReference>
<dbReference type="Pfam" id="PF13727">
    <property type="entry name" value="CoA_binding_3"/>
    <property type="match status" value="1"/>
</dbReference>
<evidence type="ECO:0000259" key="3">
    <source>
        <dbReference type="Pfam" id="PF02719"/>
    </source>
</evidence>
<organism evidence="4 5">
    <name type="scientific">Paracholeplasma manati</name>
    <dbReference type="NCBI Taxonomy" id="591373"/>
    <lineage>
        <taxon>Bacteria</taxon>
        <taxon>Bacillati</taxon>
        <taxon>Mycoplasmatota</taxon>
        <taxon>Mollicutes</taxon>
        <taxon>Acholeplasmatales</taxon>
        <taxon>Acholeplasmataceae</taxon>
        <taxon>Paracholeplasma</taxon>
    </lineage>
</organism>
<keyword evidence="2" id="KW-0812">Transmembrane</keyword>
<dbReference type="CDD" id="cd05237">
    <property type="entry name" value="UDP_invert_4-6DH_SDR_e"/>
    <property type="match status" value="1"/>
</dbReference>
<feature type="domain" description="Polysaccharide biosynthesis protein CapD-like" evidence="3">
    <location>
        <begin position="288"/>
        <end position="577"/>
    </location>
</feature>
<evidence type="ECO:0000256" key="1">
    <source>
        <dbReference type="ARBA" id="ARBA00007430"/>
    </source>
</evidence>
<dbReference type="Gene3D" id="3.40.50.720">
    <property type="entry name" value="NAD(P)-binding Rossmann-like Domain"/>
    <property type="match status" value="2"/>
</dbReference>
<keyword evidence="2" id="KW-0472">Membrane</keyword>
<dbReference type="SUPFAM" id="SSF53335">
    <property type="entry name" value="S-adenosyl-L-methionine-dependent methyltransferases"/>
    <property type="match status" value="1"/>
</dbReference>
<accession>A0ABT2Y417</accession>
<keyword evidence="2" id="KW-1133">Transmembrane helix</keyword>
<evidence type="ECO:0000256" key="2">
    <source>
        <dbReference type="SAM" id="Phobius"/>
    </source>
</evidence>
<feature type="transmembrane region" description="Helical" evidence="2">
    <location>
        <begin position="82"/>
        <end position="101"/>
    </location>
</feature>
<feature type="transmembrane region" description="Helical" evidence="2">
    <location>
        <begin position="44"/>
        <end position="70"/>
    </location>
</feature>
<reference evidence="4" key="1">
    <citation type="submission" date="2022-09" db="EMBL/GenBank/DDBJ databases">
        <title>Novel Mycoplasma species identified in domestic and wild animals.</title>
        <authorList>
            <person name="Volokhov D.V."/>
            <person name="Furtak V.A."/>
            <person name="Zagorodnyaya T.A."/>
        </authorList>
    </citation>
    <scope>NUCLEOTIDE SEQUENCE</scope>
    <source>
        <strain evidence="4">Oakley</strain>
    </source>
</reference>
<dbReference type="Pfam" id="PF02719">
    <property type="entry name" value="Polysacc_synt_2"/>
    <property type="match status" value="1"/>
</dbReference>
<evidence type="ECO:0000313" key="4">
    <source>
        <dbReference type="EMBL" id="MCV2231479.1"/>
    </source>
</evidence>
<dbReference type="Proteomes" id="UP001177160">
    <property type="component" value="Unassembled WGS sequence"/>
</dbReference>
<dbReference type="InterPro" id="IPR051203">
    <property type="entry name" value="Polysaccharide_Synthase-Rel"/>
</dbReference>
<comment type="caution">
    <text evidence="4">The sequence shown here is derived from an EMBL/GenBank/DDBJ whole genome shotgun (WGS) entry which is preliminary data.</text>
</comment>
<dbReference type="InterPro" id="IPR036291">
    <property type="entry name" value="NAD(P)-bd_dom_sf"/>
</dbReference>
<dbReference type="InterPro" id="IPR029063">
    <property type="entry name" value="SAM-dependent_MTases_sf"/>
</dbReference>
<dbReference type="PANTHER" id="PTHR43318">
    <property type="entry name" value="UDP-N-ACETYLGLUCOSAMINE 4,6-DEHYDRATASE"/>
    <property type="match status" value="1"/>
</dbReference>
<dbReference type="SUPFAM" id="SSF51735">
    <property type="entry name" value="NAD(P)-binding Rossmann-fold domains"/>
    <property type="match status" value="1"/>
</dbReference>
<gene>
    <name evidence="4" type="ORF">N7548_01380</name>
</gene>